<dbReference type="EnsemblMetazoa" id="CapteT96748">
    <property type="protein sequence ID" value="CapteP96748"/>
    <property type="gene ID" value="CapteG96748"/>
</dbReference>
<keyword evidence="1" id="KW-0677">Repeat</keyword>
<dbReference type="Proteomes" id="UP000014760">
    <property type="component" value="Unassembled WGS sequence"/>
</dbReference>
<keyword evidence="6" id="KW-1185">Reference proteome</keyword>
<dbReference type="AlphaFoldDB" id="R7UIP1"/>
<gene>
    <name evidence="4" type="ORF">CAPTEDRAFT_96748</name>
</gene>
<feature type="non-terminal residue" evidence="4">
    <location>
        <position position="1"/>
    </location>
</feature>
<dbReference type="OrthoDB" id="1585644at2759"/>
<dbReference type="Gene3D" id="1.25.40.20">
    <property type="entry name" value="Ankyrin repeat-containing domain"/>
    <property type="match status" value="2"/>
</dbReference>
<evidence type="ECO:0000313" key="6">
    <source>
        <dbReference type="Proteomes" id="UP000014760"/>
    </source>
</evidence>
<reference evidence="6" key="1">
    <citation type="submission" date="2012-12" db="EMBL/GenBank/DDBJ databases">
        <authorList>
            <person name="Hellsten U."/>
            <person name="Grimwood J."/>
            <person name="Chapman J.A."/>
            <person name="Shapiro H."/>
            <person name="Aerts A."/>
            <person name="Otillar R.P."/>
            <person name="Terry A.Y."/>
            <person name="Boore J.L."/>
            <person name="Simakov O."/>
            <person name="Marletaz F."/>
            <person name="Cho S.-J."/>
            <person name="Edsinger-Gonzales E."/>
            <person name="Havlak P."/>
            <person name="Kuo D.-H."/>
            <person name="Larsson T."/>
            <person name="Lv J."/>
            <person name="Arendt D."/>
            <person name="Savage R."/>
            <person name="Osoegawa K."/>
            <person name="de Jong P."/>
            <person name="Lindberg D.R."/>
            <person name="Seaver E.C."/>
            <person name="Weisblat D.A."/>
            <person name="Putnam N.H."/>
            <person name="Grigoriev I.V."/>
            <person name="Rokhsar D.S."/>
        </authorList>
    </citation>
    <scope>NUCLEOTIDE SEQUENCE</scope>
    <source>
        <strain evidence="6">I ESC-2004</strain>
    </source>
</reference>
<dbReference type="EMBL" id="AMQN01045315">
    <property type="status" value="NOT_ANNOTATED_CDS"/>
    <property type="molecule type" value="Genomic_DNA"/>
</dbReference>
<dbReference type="PANTHER" id="PTHR24171">
    <property type="entry name" value="ANKYRIN REPEAT DOMAIN-CONTAINING PROTEIN 39-RELATED"/>
    <property type="match status" value="1"/>
</dbReference>
<dbReference type="PROSITE" id="PS50297">
    <property type="entry name" value="ANK_REP_REGION"/>
    <property type="match status" value="2"/>
</dbReference>
<organism evidence="4">
    <name type="scientific">Capitella teleta</name>
    <name type="common">Polychaete worm</name>
    <dbReference type="NCBI Taxonomy" id="283909"/>
    <lineage>
        <taxon>Eukaryota</taxon>
        <taxon>Metazoa</taxon>
        <taxon>Spiralia</taxon>
        <taxon>Lophotrochozoa</taxon>
        <taxon>Annelida</taxon>
        <taxon>Polychaeta</taxon>
        <taxon>Sedentaria</taxon>
        <taxon>Scolecida</taxon>
        <taxon>Capitellidae</taxon>
        <taxon>Capitella</taxon>
    </lineage>
</organism>
<evidence type="ECO:0000313" key="5">
    <source>
        <dbReference type="EnsemblMetazoa" id="CapteP96748"/>
    </source>
</evidence>
<reference evidence="4 6" key="2">
    <citation type="journal article" date="2013" name="Nature">
        <title>Insights into bilaterian evolution from three spiralian genomes.</title>
        <authorList>
            <person name="Simakov O."/>
            <person name="Marletaz F."/>
            <person name="Cho S.J."/>
            <person name="Edsinger-Gonzales E."/>
            <person name="Havlak P."/>
            <person name="Hellsten U."/>
            <person name="Kuo D.H."/>
            <person name="Larsson T."/>
            <person name="Lv J."/>
            <person name="Arendt D."/>
            <person name="Savage R."/>
            <person name="Osoegawa K."/>
            <person name="de Jong P."/>
            <person name="Grimwood J."/>
            <person name="Chapman J.A."/>
            <person name="Shapiro H."/>
            <person name="Aerts A."/>
            <person name="Otillar R.P."/>
            <person name="Terry A.Y."/>
            <person name="Boore J.L."/>
            <person name="Grigoriev I.V."/>
            <person name="Lindberg D.R."/>
            <person name="Seaver E.C."/>
            <person name="Weisblat D.A."/>
            <person name="Putnam N.H."/>
            <person name="Rokhsar D.S."/>
        </authorList>
    </citation>
    <scope>NUCLEOTIDE SEQUENCE</scope>
    <source>
        <strain evidence="4 6">I ESC-2004</strain>
    </source>
</reference>
<name>R7UIP1_CAPTE</name>
<dbReference type="EMBL" id="KB302998">
    <property type="protein sequence ID" value="ELU03663.1"/>
    <property type="molecule type" value="Genomic_DNA"/>
</dbReference>
<dbReference type="PROSITE" id="PS50088">
    <property type="entry name" value="ANK_REPEAT"/>
    <property type="match status" value="2"/>
</dbReference>
<dbReference type="InterPro" id="IPR002110">
    <property type="entry name" value="Ankyrin_rpt"/>
</dbReference>
<accession>R7UIP1</accession>
<evidence type="ECO:0000256" key="1">
    <source>
        <dbReference type="ARBA" id="ARBA00022737"/>
    </source>
</evidence>
<proteinExistence type="predicted"/>
<reference evidence="5" key="3">
    <citation type="submission" date="2015-06" db="UniProtKB">
        <authorList>
            <consortium name="EnsemblMetazoa"/>
        </authorList>
    </citation>
    <scope>IDENTIFICATION</scope>
</reference>
<feature type="repeat" description="ANK" evidence="3">
    <location>
        <begin position="1"/>
        <end position="30"/>
    </location>
</feature>
<feature type="repeat" description="ANK" evidence="3">
    <location>
        <begin position="31"/>
        <end position="63"/>
    </location>
</feature>
<dbReference type="Pfam" id="PF12796">
    <property type="entry name" value="Ank_2"/>
    <property type="match status" value="1"/>
</dbReference>
<dbReference type="SMART" id="SM00248">
    <property type="entry name" value="ANK"/>
    <property type="match status" value="2"/>
</dbReference>
<sequence length="94" mass="10309">TPLHVAITLNKRSFVSRLLESGAPVKITDRFGLTPLHQAAINGDIFIIRKLIENGADPHARDNLYQTPAVLALINEQPAKVVSLLLPHLKNSLL</sequence>
<evidence type="ECO:0000256" key="2">
    <source>
        <dbReference type="ARBA" id="ARBA00023043"/>
    </source>
</evidence>
<keyword evidence="2 3" id="KW-0040">ANK repeat</keyword>
<evidence type="ECO:0000313" key="4">
    <source>
        <dbReference type="EMBL" id="ELU03663.1"/>
    </source>
</evidence>
<dbReference type="HOGENOM" id="CLU_000134_45_4_1"/>
<protein>
    <submittedName>
        <fullName evidence="4 5">Uncharacterized protein</fullName>
    </submittedName>
</protein>
<dbReference type="STRING" id="283909.R7UIP1"/>
<dbReference type="OMA" id="RARIGMC"/>
<dbReference type="SUPFAM" id="SSF48403">
    <property type="entry name" value="Ankyrin repeat"/>
    <property type="match status" value="1"/>
</dbReference>
<dbReference type="InterPro" id="IPR036770">
    <property type="entry name" value="Ankyrin_rpt-contain_sf"/>
</dbReference>
<evidence type="ECO:0000256" key="3">
    <source>
        <dbReference type="PROSITE-ProRule" id="PRU00023"/>
    </source>
</evidence>